<name>A0A9D4UB35_ADICA</name>
<sequence>MATKQMEEIQQKLVALSYPRANAPAQSLLYAGLERYALLEWLFFRLLGDKSPFTQQNSHGDSADRDEEASRIQYLAEIAKFLGLTPTVDTEAIQGRGTYESRAEMLRLIVDLVEASCFADNPEWSVDEQVAKDILLVDALAERQAQIFSDECRLFPADVQIQSSFPVPALTDLENKLSENMKQLASLQQFVNELAAKQSYNPNEDHTAAESQLQEQLELFLETVKTFNTIYTKEICPWTHMMELPQLHGLGPAANRLLESYKLLLKLLRSLRNLRDSYAAVATGSDMPNDDGTVAADSSSVSKLISECEDALVQLNHDLSVISASRSRQLGALSNDDTLTKF</sequence>
<dbReference type="GO" id="GO:0031023">
    <property type="term" value="P:microtubule organizing center organization"/>
    <property type="evidence" value="ECO:0007669"/>
    <property type="project" value="TreeGrafter"/>
</dbReference>
<dbReference type="InterPro" id="IPR010604">
    <property type="entry name" value="Plant_AUG7"/>
</dbReference>
<dbReference type="GO" id="GO:0051225">
    <property type="term" value="P:spindle assembly"/>
    <property type="evidence" value="ECO:0007669"/>
    <property type="project" value="TreeGrafter"/>
</dbReference>
<reference evidence="1" key="1">
    <citation type="submission" date="2021-01" db="EMBL/GenBank/DDBJ databases">
        <title>Adiantum capillus-veneris genome.</title>
        <authorList>
            <person name="Fang Y."/>
            <person name="Liao Q."/>
        </authorList>
    </citation>
    <scope>NUCLEOTIDE SEQUENCE</scope>
    <source>
        <strain evidence="1">H3</strain>
        <tissue evidence="1">Leaf</tissue>
    </source>
</reference>
<dbReference type="PANTHER" id="PTHR14352:SF2">
    <property type="entry name" value="HAUS AUGMIN-LIKE COMPLEX SUBUNIT 7"/>
    <property type="match status" value="1"/>
</dbReference>
<dbReference type="PANTHER" id="PTHR14352">
    <property type="entry name" value="HAUS AUGMIN-LIKE COMPLEX SUBUNIT 7"/>
    <property type="match status" value="1"/>
</dbReference>
<proteinExistence type="predicted"/>
<comment type="caution">
    <text evidence="1">The sequence shown here is derived from an EMBL/GenBank/DDBJ whole genome shotgun (WGS) entry which is preliminary data.</text>
</comment>
<dbReference type="GO" id="GO:0070652">
    <property type="term" value="C:HAUS complex"/>
    <property type="evidence" value="ECO:0007669"/>
    <property type="project" value="TreeGrafter"/>
</dbReference>
<dbReference type="Pfam" id="PF06694">
    <property type="entry name" value="Plant_NMP1"/>
    <property type="match status" value="1"/>
</dbReference>
<gene>
    <name evidence="1" type="ORF">GOP47_0020948</name>
</gene>
<protein>
    <recommendedName>
        <fullName evidence="3">AUGMIN subunit 7</fullName>
    </recommendedName>
</protein>
<dbReference type="Proteomes" id="UP000886520">
    <property type="component" value="Chromosome 20"/>
</dbReference>
<keyword evidence="2" id="KW-1185">Reference proteome</keyword>
<dbReference type="InterPro" id="IPR029711">
    <property type="entry name" value="Haus7-like"/>
</dbReference>
<evidence type="ECO:0000313" key="1">
    <source>
        <dbReference type="EMBL" id="KAI5064278.1"/>
    </source>
</evidence>
<accession>A0A9D4UB35</accession>
<evidence type="ECO:0000313" key="2">
    <source>
        <dbReference type="Proteomes" id="UP000886520"/>
    </source>
</evidence>
<dbReference type="AlphaFoldDB" id="A0A9D4UB35"/>
<dbReference type="OrthoDB" id="1920495at2759"/>
<organism evidence="1 2">
    <name type="scientific">Adiantum capillus-veneris</name>
    <name type="common">Maidenhair fern</name>
    <dbReference type="NCBI Taxonomy" id="13818"/>
    <lineage>
        <taxon>Eukaryota</taxon>
        <taxon>Viridiplantae</taxon>
        <taxon>Streptophyta</taxon>
        <taxon>Embryophyta</taxon>
        <taxon>Tracheophyta</taxon>
        <taxon>Polypodiopsida</taxon>
        <taxon>Polypodiidae</taxon>
        <taxon>Polypodiales</taxon>
        <taxon>Pteridineae</taxon>
        <taxon>Pteridaceae</taxon>
        <taxon>Vittarioideae</taxon>
        <taxon>Adiantum</taxon>
    </lineage>
</organism>
<dbReference type="GO" id="GO:0051011">
    <property type="term" value="F:microtubule minus-end binding"/>
    <property type="evidence" value="ECO:0007669"/>
    <property type="project" value="InterPro"/>
</dbReference>
<dbReference type="EMBL" id="JABFUD020000020">
    <property type="protein sequence ID" value="KAI5064278.1"/>
    <property type="molecule type" value="Genomic_DNA"/>
</dbReference>
<evidence type="ECO:0008006" key="3">
    <source>
        <dbReference type="Google" id="ProtNLM"/>
    </source>
</evidence>